<keyword evidence="5 6" id="KW-0472">Membrane</keyword>
<dbReference type="Pfam" id="PF07947">
    <property type="entry name" value="YhhN"/>
    <property type="match status" value="1"/>
</dbReference>
<dbReference type="EMBL" id="BARV01037935">
    <property type="protein sequence ID" value="GAI55818.1"/>
    <property type="molecule type" value="Genomic_DNA"/>
</dbReference>
<keyword evidence="3 6" id="KW-0812">Transmembrane</keyword>
<keyword evidence="4 6" id="KW-1133">Transmembrane helix</keyword>
<protein>
    <recommendedName>
        <fullName evidence="8">YhhN-like protein</fullName>
    </recommendedName>
</protein>
<dbReference type="PANTHER" id="PTHR31885">
    <property type="entry name" value="GH04784P"/>
    <property type="match status" value="1"/>
</dbReference>
<comment type="caution">
    <text evidence="7">The sequence shown here is derived from an EMBL/GenBank/DDBJ whole genome shotgun (WGS) entry which is preliminary data.</text>
</comment>
<evidence type="ECO:0000313" key="7">
    <source>
        <dbReference type="EMBL" id="GAI55818.1"/>
    </source>
</evidence>
<dbReference type="GO" id="GO:0016020">
    <property type="term" value="C:membrane"/>
    <property type="evidence" value="ECO:0007669"/>
    <property type="project" value="UniProtKB-SubCell"/>
</dbReference>
<evidence type="ECO:0000256" key="6">
    <source>
        <dbReference type="SAM" id="Phobius"/>
    </source>
</evidence>
<name>X1PIY9_9ZZZZ</name>
<proteinExistence type="inferred from homology"/>
<gene>
    <name evidence="7" type="ORF">S06H3_58571</name>
</gene>
<dbReference type="InterPro" id="IPR012506">
    <property type="entry name" value="TMEM86B-like"/>
</dbReference>
<accession>X1PIY9</accession>
<feature type="transmembrane region" description="Helical" evidence="6">
    <location>
        <begin position="6"/>
        <end position="22"/>
    </location>
</feature>
<dbReference type="PANTHER" id="PTHR31885:SF6">
    <property type="entry name" value="GH04784P"/>
    <property type="match status" value="1"/>
</dbReference>
<dbReference type="GO" id="GO:0016787">
    <property type="term" value="F:hydrolase activity"/>
    <property type="evidence" value="ECO:0007669"/>
    <property type="project" value="TreeGrafter"/>
</dbReference>
<feature type="transmembrane region" description="Helical" evidence="6">
    <location>
        <begin position="56"/>
        <end position="74"/>
    </location>
</feature>
<feature type="transmembrane region" description="Helical" evidence="6">
    <location>
        <begin position="27"/>
        <end position="44"/>
    </location>
</feature>
<dbReference type="AlphaFoldDB" id="X1PIY9"/>
<comment type="subcellular location">
    <subcellularLocation>
        <location evidence="1">Membrane</location>
        <topology evidence="1">Multi-pass membrane protein</topology>
    </subcellularLocation>
</comment>
<evidence type="ECO:0000256" key="5">
    <source>
        <dbReference type="ARBA" id="ARBA00023136"/>
    </source>
</evidence>
<evidence type="ECO:0000256" key="3">
    <source>
        <dbReference type="ARBA" id="ARBA00022692"/>
    </source>
</evidence>
<reference evidence="7" key="1">
    <citation type="journal article" date="2014" name="Front. Microbiol.">
        <title>High frequency of phylogenetically diverse reductive dehalogenase-homologous genes in deep subseafloor sedimentary metagenomes.</title>
        <authorList>
            <person name="Kawai M."/>
            <person name="Futagami T."/>
            <person name="Toyoda A."/>
            <person name="Takaki Y."/>
            <person name="Nishi S."/>
            <person name="Hori S."/>
            <person name="Arai W."/>
            <person name="Tsubouchi T."/>
            <person name="Morono Y."/>
            <person name="Uchiyama I."/>
            <person name="Ito T."/>
            <person name="Fujiyama A."/>
            <person name="Inagaki F."/>
            <person name="Takami H."/>
        </authorList>
    </citation>
    <scope>NUCLEOTIDE SEQUENCE</scope>
    <source>
        <strain evidence="7">Expedition CK06-06</strain>
    </source>
</reference>
<evidence type="ECO:0000256" key="2">
    <source>
        <dbReference type="ARBA" id="ARBA00007375"/>
    </source>
</evidence>
<organism evidence="7">
    <name type="scientific">marine sediment metagenome</name>
    <dbReference type="NCBI Taxonomy" id="412755"/>
    <lineage>
        <taxon>unclassified sequences</taxon>
        <taxon>metagenomes</taxon>
        <taxon>ecological metagenomes</taxon>
    </lineage>
</organism>
<comment type="similarity">
    <text evidence="2">Belongs to the TMEM86 family.</text>
</comment>
<evidence type="ECO:0008006" key="8">
    <source>
        <dbReference type="Google" id="ProtNLM"/>
    </source>
</evidence>
<sequence length="79" mass="8716">MIPVFFYIAVITTMGIFAALRASEGKLVLYGALSFILSDSLIAIDKFTISVPASSYVIMTTYYLAIFLIAYGYVRSDRA</sequence>
<evidence type="ECO:0000256" key="1">
    <source>
        <dbReference type="ARBA" id="ARBA00004141"/>
    </source>
</evidence>
<evidence type="ECO:0000256" key="4">
    <source>
        <dbReference type="ARBA" id="ARBA00022989"/>
    </source>
</evidence>